<evidence type="ECO:0000256" key="1">
    <source>
        <dbReference type="SAM" id="Phobius"/>
    </source>
</evidence>
<dbReference type="InterPro" id="IPR007813">
    <property type="entry name" value="PilN"/>
</dbReference>
<keyword evidence="1" id="KW-0472">Membrane</keyword>
<dbReference type="Pfam" id="PF05137">
    <property type="entry name" value="PilN"/>
    <property type="match status" value="1"/>
</dbReference>
<dbReference type="RefSeq" id="WP_153665623.1">
    <property type="nucleotide sequence ID" value="NZ_JAAIKR010000015.1"/>
</dbReference>
<comment type="caution">
    <text evidence="2">The sequence shown here is derived from an EMBL/GenBank/DDBJ whole genome shotgun (WGS) entry which is preliminary data.</text>
</comment>
<dbReference type="Proteomes" id="UP000811844">
    <property type="component" value="Unassembled WGS sequence"/>
</dbReference>
<keyword evidence="3" id="KW-1185">Reference proteome</keyword>
<organism evidence="2 3">
    <name type="scientific">Shewanella intestini</name>
    <dbReference type="NCBI Taxonomy" id="2017544"/>
    <lineage>
        <taxon>Bacteria</taxon>
        <taxon>Pseudomonadati</taxon>
        <taxon>Pseudomonadota</taxon>
        <taxon>Gammaproteobacteria</taxon>
        <taxon>Alteromonadales</taxon>
        <taxon>Shewanellaceae</taxon>
        <taxon>Shewanella</taxon>
    </lineage>
</organism>
<reference evidence="2 3" key="1">
    <citation type="submission" date="2020-02" db="EMBL/GenBank/DDBJ databases">
        <title>Shewanella WXL01 sp. nov., a marine bacterium isolated from green algae in Luhuitou Fringing Reef (Northern South China Sea).</title>
        <authorList>
            <person name="Wang X."/>
        </authorList>
    </citation>
    <scope>NUCLEOTIDE SEQUENCE [LARGE SCALE GENOMIC DNA]</scope>
    <source>
        <strain evidence="2 3">MCCC 1A01895</strain>
    </source>
</reference>
<evidence type="ECO:0000313" key="3">
    <source>
        <dbReference type="Proteomes" id="UP000811844"/>
    </source>
</evidence>
<keyword evidence="1" id="KW-0812">Transmembrane</keyword>
<evidence type="ECO:0000313" key="2">
    <source>
        <dbReference type="EMBL" id="MBR9729071.1"/>
    </source>
</evidence>
<keyword evidence="1" id="KW-1133">Transmembrane helix</keyword>
<dbReference type="EMBL" id="JAAIKR010000015">
    <property type="protein sequence ID" value="MBR9729071.1"/>
    <property type="molecule type" value="Genomic_DNA"/>
</dbReference>
<proteinExistence type="predicted"/>
<feature type="transmembrane region" description="Helical" evidence="1">
    <location>
        <begin position="25"/>
        <end position="45"/>
    </location>
</feature>
<name>A0ABS5I4Y1_9GAMM</name>
<protein>
    <submittedName>
        <fullName evidence="2">PilN domain-containing protein</fullName>
    </submittedName>
</protein>
<sequence>MIKQSVNLYSSSLLPPKLKLSFKRLVAGAVVVSIIAVVCGTLLMWQTSRVENKLEIAKTEQDIFNQKKQQLEAQIAVRKPDNKLVEQVNLEQQRLTLKQKLKGELAARRTAVSMGYSPLLVDLAKVSDASVWLSRIQINKGKYEFEGYGATAQSIPLWVEKLKATDTLKGYTFAAMTMSRGEDRPLAFKLTSQPVKEDVQ</sequence>
<gene>
    <name evidence="2" type="ORF">G3R48_13915</name>
</gene>
<accession>A0ABS5I4Y1</accession>